<dbReference type="AlphaFoldDB" id="T0S9L2"/>
<evidence type="ECO:0000313" key="3">
    <source>
        <dbReference type="Proteomes" id="UP000015854"/>
    </source>
</evidence>
<name>T0S9L2_LACLC</name>
<keyword evidence="1" id="KW-1133">Transmembrane helix</keyword>
<feature type="transmembrane region" description="Helical" evidence="1">
    <location>
        <begin position="48"/>
        <end position="67"/>
    </location>
</feature>
<keyword evidence="1" id="KW-0472">Membrane</keyword>
<accession>T0S9L2</accession>
<evidence type="ECO:0000313" key="2">
    <source>
        <dbReference type="EMBL" id="EQC55817.1"/>
    </source>
</evidence>
<gene>
    <name evidence="2" type="ORF">LLT6_13630</name>
</gene>
<protein>
    <submittedName>
        <fullName evidence="2">Uncharacterized protein</fullName>
    </submittedName>
</protein>
<reference evidence="2 3" key="1">
    <citation type="journal article" date="2013" name="ISME J.">
        <title>Multifactorial diversity sustains microbial community stability.</title>
        <authorList>
            <person name="Erkus O."/>
            <person name="de Jager V.C."/>
            <person name="Spus M."/>
            <person name="van Alen-Boerrigter I.J."/>
            <person name="van Rijswijck I.M."/>
            <person name="Hazelwood L."/>
            <person name="Janssen P.W."/>
            <person name="van Hijum S.A."/>
            <person name="Kleerebezem M."/>
            <person name="Smid E.J."/>
        </authorList>
    </citation>
    <scope>NUCLEOTIDE SEQUENCE [LARGE SCALE GENOMIC DNA]</scope>
    <source>
        <strain evidence="2 3">TIFN6</strain>
    </source>
</reference>
<dbReference type="Proteomes" id="UP000015854">
    <property type="component" value="Unassembled WGS sequence"/>
</dbReference>
<comment type="caution">
    <text evidence="2">The sequence shown here is derived from an EMBL/GenBank/DDBJ whole genome shotgun (WGS) entry which is preliminary data.</text>
</comment>
<sequence>MKKSLLTTFLAVFSIILIMYLLLFIMMNSGQPLGGLNTANIIRELRDNFYGLWIFISVAGLLALIFYPF</sequence>
<evidence type="ECO:0000256" key="1">
    <source>
        <dbReference type="SAM" id="Phobius"/>
    </source>
</evidence>
<proteinExistence type="predicted"/>
<organism evidence="2 3">
    <name type="scientific">Lactococcus cremoris subsp. cremoris TIFN6</name>
    <dbReference type="NCBI Taxonomy" id="1234876"/>
    <lineage>
        <taxon>Bacteria</taxon>
        <taxon>Bacillati</taxon>
        <taxon>Bacillota</taxon>
        <taxon>Bacilli</taxon>
        <taxon>Lactobacillales</taxon>
        <taxon>Streptococcaceae</taxon>
        <taxon>Lactococcus</taxon>
        <taxon>Lactococcus cremoris subsp. cremoris</taxon>
    </lineage>
</organism>
<dbReference type="EMBL" id="ATBB01000397">
    <property type="protein sequence ID" value="EQC55817.1"/>
    <property type="molecule type" value="Genomic_DNA"/>
</dbReference>
<feature type="transmembrane region" description="Helical" evidence="1">
    <location>
        <begin position="6"/>
        <end position="27"/>
    </location>
</feature>
<keyword evidence="1" id="KW-0812">Transmembrane</keyword>